<comment type="caution">
    <text evidence="4">The sequence shown here is derived from an EMBL/GenBank/DDBJ whole genome shotgun (WGS) entry which is preliminary data.</text>
</comment>
<dbReference type="PROSITE" id="PS50018">
    <property type="entry name" value="RAS_GTPASE_ACTIV_2"/>
    <property type="match status" value="1"/>
</dbReference>
<feature type="compositionally biased region" description="Low complexity" evidence="2">
    <location>
        <begin position="72"/>
        <end position="84"/>
    </location>
</feature>
<feature type="compositionally biased region" description="Low complexity" evidence="2">
    <location>
        <begin position="1188"/>
        <end position="1199"/>
    </location>
</feature>
<feature type="compositionally biased region" description="Basic and acidic residues" evidence="2">
    <location>
        <begin position="85"/>
        <end position="99"/>
    </location>
</feature>
<feature type="compositionally biased region" description="Basic and acidic residues" evidence="2">
    <location>
        <begin position="126"/>
        <end position="136"/>
    </location>
</feature>
<evidence type="ECO:0000313" key="4">
    <source>
        <dbReference type="EMBL" id="KAA6411389.1"/>
    </source>
</evidence>
<feature type="compositionally biased region" description="Basic and acidic residues" evidence="2">
    <location>
        <begin position="1130"/>
        <end position="1144"/>
    </location>
</feature>
<feature type="compositionally biased region" description="Polar residues" evidence="2">
    <location>
        <begin position="201"/>
        <end position="221"/>
    </location>
</feature>
<dbReference type="InterPro" id="IPR001936">
    <property type="entry name" value="RasGAP_dom"/>
</dbReference>
<feature type="region of interest" description="Disordered" evidence="2">
    <location>
        <begin position="1130"/>
        <end position="1275"/>
    </location>
</feature>
<dbReference type="SMART" id="SM00323">
    <property type="entry name" value="RasGAP"/>
    <property type="match status" value="1"/>
</dbReference>
<reference evidence="4 5" key="1">
    <citation type="submission" date="2019-09" db="EMBL/GenBank/DDBJ databases">
        <title>The hologenome of the rock-dwelling lichen Lasallia pustulata.</title>
        <authorList>
            <person name="Greshake Tzovaras B."/>
            <person name="Segers F."/>
            <person name="Bicker A."/>
            <person name="Dal Grande F."/>
            <person name="Otte J."/>
            <person name="Hankeln T."/>
            <person name="Schmitt I."/>
            <person name="Ebersberger I."/>
        </authorList>
    </citation>
    <scope>NUCLEOTIDE SEQUENCE [LARGE SCALE GENOMIC DNA]</scope>
    <source>
        <strain evidence="4">A1-1</strain>
    </source>
</reference>
<dbReference type="GO" id="GO:0005096">
    <property type="term" value="F:GTPase activator activity"/>
    <property type="evidence" value="ECO:0007669"/>
    <property type="project" value="UniProtKB-KW"/>
</dbReference>
<feature type="domain" description="Ras-GAP" evidence="3">
    <location>
        <begin position="742"/>
        <end position="976"/>
    </location>
</feature>
<organism evidence="4 5">
    <name type="scientific">Lasallia pustulata</name>
    <dbReference type="NCBI Taxonomy" id="136370"/>
    <lineage>
        <taxon>Eukaryota</taxon>
        <taxon>Fungi</taxon>
        <taxon>Dikarya</taxon>
        <taxon>Ascomycota</taxon>
        <taxon>Pezizomycotina</taxon>
        <taxon>Lecanoromycetes</taxon>
        <taxon>OSLEUM clade</taxon>
        <taxon>Umbilicariomycetidae</taxon>
        <taxon>Umbilicariales</taxon>
        <taxon>Umbilicariaceae</taxon>
        <taxon>Lasallia</taxon>
    </lineage>
</organism>
<proteinExistence type="predicted"/>
<dbReference type="CDD" id="cd05137">
    <property type="entry name" value="RasGAP_CLA2_BUD2"/>
    <property type="match status" value="1"/>
</dbReference>
<dbReference type="InterPro" id="IPR023152">
    <property type="entry name" value="RasGAP_CS"/>
</dbReference>
<keyword evidence="1" id="KW-0343">GTPase activation</keyword>
<feature type="compositionally biased region" description="Polar residues" evidence="2">
    <location>
        <begin position="175"/>
        <end position="185"/>
    </location>
</feature>
<dbReference type="InterPro" id="IPR008936">
    <property type="entry name" value="Rho_GTPase_activation_prot"/>
</dbReference>
<protein>
    <submittedName>
        <fullName evidence="4">GTPase activating</fullName>
    </submittedName>
</protein>
<evidence type="ECO:0000256" key="1">
    <source>
        <dbReference type="ARBA" id="ARBA00022468"/>
    </source>
</evidence>
<dbReference type="GO" id="GO:0007165">
    <property type="term" value="P:signal transduction"/>
    <property type="evidence" value="ECO:0007669"/>
    <property type="project" value="UniProtKB-ARBA"/>
</dbReference>
<feature type="compositionally biased region" description="Gly residues" evidence="2">
    <location>
        <begin position="1245"/>
        <end position="1265"/>
    </location>
</feature>
<dbReference type="Proteomes" id="UP000324767">
    <property type="component" value="Unassembled WGS sequence"/>
</dbReference>
<evidence type="ECO:0000256" key="2">
    <source>
        <dbReference type="SAM" id="MobiDB-lite"/>
    </source>
</evidence>
<accession>A0A5M8PQY7</accession>
<feature type="compositionally biased region" description="Low complexity" evidence="2">
    <location>
        <begin position="104"/>
        <end position="115"/>
    </location>
</feature>
<dbReference type="PROSITE" id="PS00509">
    <property type="entry name" value="RAS_GTPASE_ACTIV_1"/>
    <property type="match status" value="1"/>
</dbReference>
<dbReference type="Gene3D" id="1.10.506.10">
    <property type="entry name" value="GTPase Activation - p120gap, domain 1"/>
    <property type="match status" value="1"/>
</dbReference>
<gene>
    <name evidence="4" type="ORF">FRX48_04669</name>
</gene>
<evidence type="ECO:0000313" key="5">
    <source>
        <dbReference type="Proteomes" id="UP000324767"/>
    </source>
</evidence>
<feature type="compositionally biased region" description="Basic and acidic residues" evidence="2">
    <location>
        <begin position="1164"/>
        <end position="1175"/>
    </location>
</feature>
<dbReference type="EMBL" id="VXIT01000007">
    <property type="protein sequence ID" value="KAA6411389.1"/>
    <property type="molecule type" value="Genomic_DNA"/>
</dbReference>
<sequence>MEKLLESGQRNGRKRISGVHEPNAQSVQRRTSKKTSSKDRHGQIYPDDFVDTTIRAVTPDAPLMVRSSDPFSGTTGLSLSNSTSRHYDARQSHFERPREGNLQSSPNGNSASSGGYKDASVRPRTRTLEEKARDRSPTSLMARTRNRLGSLHGASAPPSEEAEDDSSIGFPSVIQVPTQPAQLQSHRQRLVKSPPRDLSPVGSSSATSRSTPLQSPTSDTSKILQLMKTTCGRMHGILSFRTSGAGTWSSGYCAINVATGSLIYQTKGEVSHAKTLIPDLRGCKVRTLYDRGTEGTFLDVCTHTSGLGIHLRPHVLETFDSWLAALLCWQPIRPKGVQNKMTKPQTATISGRRSVEPRRNSVANVVKDAATIIKVGRMLYWDKDIRSGASTPMRYGRASTSRQTRPMSSSWRKISCTLQENGHLNLFKDNVSLISVVPLSQLSRYAIQRLDPSVLGEEHCIAIYPQYTSTADSVLSMHPVYLGLDSRVLFEVWFVLLRAFTIPELYGPEQSLSNADPSIPPNPTDLQKVLIADMFRVERHFSMRIVEAKLYAFPENSPRELHTPSQQRMSSRRDGAIASYHAEIHLDGELRARTAVKPDNDLFWLEDYEFVDLPPVLSSAIVLIKIHNPAQRDWTLVSRGDYALDQTDLSSLGVLGDIEISPLDSTYGKVDLRLDDLQRGVDTEKRWPILDGQDHIVGEVLMKVLADDLVVLMSHEYQQLTELLHSFSNSVTQQISQMVPSDLRKLSETLLNIFQVSAQAGDWIMSLVEDEIDGLHKETHISRLRYSSRIASNDSYESSIERELFLRDLGKSATVEANLLFRGNSLLTKALDLHMRRVGKEYLDETLMEKLRDIAESNPDCEVDPNRVPNPDDLRRNWRNLIALTENIWKSINDSASRCPPELRMIFRHIRACAEDRYGDFLRSVTYSSVSGFLFLRFFCPAVLNPKLFGLLKEQPEPRAKRTLTLIAKSLQTLANMTTFGSKEAWMEPMNTFLATHRIEFKAFIDGICDISPDPATSAIPPSYATPITILGRLPATSKEGFPSLPYLIDQSRECAALVGLWLDGKQDPPRNQSTGGSRNSGLSEEILRFDELCTALRQRTRDCLSQAEQAERPSGVLEVKWEELVAQMDKKGPPRPTDNKDATSKPPPSSPASTGPSQIDRQASLRDSHFDRQAASRRPSTLGRVHSAPLPADDPAATNDDDDDIHSASSQAVITPPGSASSVWDPAVSKLRYASASDNDGEGESSGGGGGGGAGGASGGGGNRSLGSSLYSLDTGQERAGGASLYRDGLAAAGKARLTELVGGWGGVEEEEEEGGEGGQERDRKRGGGLVKG</sequence>
<feature type="region of interest" description="Disordered" evidence="2">
    <location>
        <begin position="1304"/>
        <end position="1334"/>
    </location>
</feature>
<feature type="region of interest" description="Disordered" evidence="2">
    <location>
        <begin position="1"/>
        <end position="221"/>
    </location>
</feature>
<dbReference type="Pfam" id="PF00616">
    <property type="entry name" value="RasGAP"/>
    <property type="match status" value="2"/>
</dbReference>
<dbReference type="SUPFAM" id="SSF48350">
    <property type="entry name" value="GTPase activation domain, GAP"/>
    <property type="match status" value="1"/>
</dbReference>
<dbReference type="OrthoDB" id="775356at2759"/>
<dbReference type="PANTHER" id="PTHR10194:SF60">
    <property type="entry name" value="RAS GTPASE-ACTIVATING PROTEIN RASKOL"/>
    <property type="match status" value="1"/>
</dbReference>
<dbReference type="PANTHER" id="PTHR10194">
    <property type="entry name" value="RAS GTPASE-ACTIVATING PROTEINS"/>
    <property type="match status" value="1"/>
</dbReference>
<dbReference type="InterPro" id="IPR039360">
    <property type="entry name" value="Ras_GTPase"/>
</dbReference>
<name>A0A5M8PQY7_9LECA</name>
<evidence type="ECO:0000259" key="3">
    <source>
        <dbReference type="PROSITE" id="PS50018"/>
    </source>
</evidence>